<reference evidence="3 4" key="1">
    <citation type="journal article" date="2012" name="BMC Genomics">
        <title>Comparative genomics of bacteria in the genus Providencia isolated from wild Drosophila melanogaster.</title>
        <authorList>
            <person name="Galac M.R."/>
            <person name="Lazzaro B.P."/>
        </authorList>
    </citation>
    <scope>NUCLEOTIDE SEQUENCE [LARGE SCALE GENOMIC DNA]</scope>
    <source>
        <strain evidence="3 4">DSM 19968</strain>
    </source>
</reference>
<dbReference type="Pfam" id="PF01168">
    <property type="entry name" value="Ala_racemase_N"/>
    <property type="match status" value="1"/>
</dbReference>
<sequence>MFIEALKKQNSKLIEAAIHFWQRGEILPDSYVIDVDQFIDNGRQLLAAGQANSIELYLMSKQIGRNPFLVKKLIDLGYRGVVAVDFKEANILIEHQIPLCHLGHLVQIPDKLIKPILQAQPEVITLFSLEKAAKISETALALNYVQPVLLKFIREGDNLYPGQEAGFDFNQIEQTVDAINKLSGIKIVGVTHFPCLLWNEQQQITQITSNLQTLTDAAQALRLLDIDVLQVNGPSASSISTFPLLAQHGITHTEPGHAFTGTIPANQSGTQPEKIAMVYLTEVSHQFAGNTYCFGGGYYRRGNAHNALVFTADNQYHSASILPIDSSCIDYHIPLAGQYPVGSAVVMCFRTQIFVTRSDVVLISGISQGTPKLEGIYNSQGQWIKESYLG</sequence>
<dbReference type="STRING" id="1141662.OOA_07887"/>
<dbReference type="RefSeq" id="WP_008911600.1">
    <property type="nucleotide sequence ID" value="NZ_KB233222.1"/>
</dbReference>
<dbReference type="Pfam" id="PF21279">
    <property type="entry name" value="YhfX-like_C"/>
    <property type="match status" value="1"/>
</dbReference>
<accession>K8WNK9</accession>
<protein>
    <submittedName>
        <fullName evidence="3">Amino acid racemase</fullName>
    </submittedName>
</protein>
<dbReference type="InterPro" id="IPR029066">
    <property type="entry name" value="PLP-binding_barrel"/>
</dbReference>
<dbReference type="Proteomes" id="UP000009336">
    <property type="component" value="Unassembled WGS sequence"/>
</dbReference>
<dbReference type="EMBL" id="AKKL01000021">
    <property type="protein sequence ID" value="EKT62154.1"/>
    <property type="molecule type" value="Genomic_DNA"/>
</dbReference>
<dbReference type="HOGENOM" id="CLU_060710_0_0_6"/>
<proteinExistence type="predicted"/>
<dbReference type="Gene3D" id="2.40.37.30">
    <property type="match status" value="2"/>
</dbReference>
<name>K8WNK9_9GAMM</name>
<evidence type="ECO:0000259" key="2">
    <source>
        <dbReference type="Pfam" id="PF21279"/>
    </source>
</evidence>
<evidence type="ECO:0000259" key="1">
    <source>
        <dbReference type="Pfam" id="PF01168"/>
    </source>
</evidence>
<dbReference type="OrthoDB" id="3189402at2"/>
<dbReference type="InterPro" id="IPR001608">
    <property type="entry name" value="Ala_racemase_N"/>
</dbReference>
<organism evidence="3 4">
    <name type="scientific">Providencia burhodogranariea DSM 19968</name>
    <dbReference type="NCBI Taxonomy" id="1141662"/>
    <lineage>
        <taxon>Bacteria</taxon>
        <taxon>Pseudomonadati</taxon>
        <taxon>Pseudomonadota</taxon>
        <taxon>Gammaproteobacteria</taxon>
        <taxon>Enterobacterales</taxon>
        <taxon>Morganellaceae</taxon>
        <taxon>Providencia</taxon>
    </lineage>
</organism>
<comment type="caution">
    <text evidence="3">The sequence shown here is derived from an EMBL/GenBank/DDBJ whole genome shotgun (WGS) entry which is preliminary data.</text>
</comment>
<evidence type="ECO:0000313" key="3">
    <source>
        <dbReference type="EMBL" id="EKT62154.1"/>
    </source>
</evidence>
<feature type="domain" description="Alanine racemase N-terminal" evidence="1">
    <location>
        <begin position="33"/>
        <end position="264"/>
    </location>
</feature>
<dbReference type="eggNOG" id="COG3457">
    <property type="taxonomic scope" value="Bacteria"/>
</dbReference>
<keyword evidence="4" id="KW-1185">Reference proteome</keyword>
<dbReference type="InterPro" id="IPR048449">
    <property type="entry name" value="YhfX-like_C"/>
</dbReference>
<dbReference type="CDD" id="cd06811">
    <property type="entry name" value="PLPDE_III_yhfX_like"/>
    <property type="match status" value="1"/>
</dbReference>
<feature type="domain" description="YhfX-like C-terminal" evidence="2">
    <location>
        <begin position="278"/>
        <end position="373"/>
    </location>
</feature>
<dbReference type="SUPFAM" id="SSF51419">
    <property type="entry name" value="PLP-binding barrel"/>
    <property type="match status" value="1"/>
</dbReference>
<gene>
    <name evidence="3" type="ORF">OOA_07887</name>
</gene>
<dbReference type="AlphaFoldDB" id="K8WNK9"/>
<dbReference type="PATRIC" id="fig|1141662.3.peg.1598"/>
<evidence type="ECO:0000313" key="4">
    <source>
        <dbReference type="Proteomes" id="UP000009336"/>
    </source>
</evidence>